<proteinExistence type="predicted"/>
<evidence type="ECO:0000313" key="4">
    <source>
        <dbReference type="EMBL" id="WGH78439.1"/>
    </source>
</evidence>
<dbReference type="RefSeq" id="WP_279965190.1">
    <property type="nucleotide sequence ID" value="NZ_CP122537.1"/>
</dbReference>
<evidence type="ECO:0000256" key="1">
    <source>
        <dbReference type="ARBA" id="ARBA00023012"/>
    </source>
</evidence>
<keyword evidence="2" id="KW-0597">Phosphoprotein</keyword>
<gene>
    <name evidence="4" type="ORF">P8627_15675</name>
</gene>
<dbReference type="PROSITE" id="PS50894">
    <property type="entry name" value="HPT"/>
    <property type="match status" value="1"/>
</dbReference>
<protein>
    <submittedName>
        <fullName evidence="4">Hpt domain-containing protein</fullName>
    </submittedName>
</protein>
<dbReference type="EMBL" id="CP122537">
    <property type="protein sequence ID" value="WGH78439.1"/>
    <property type="molecule type" value="Genomic_DNA"/>
</dbReference>
<dbReference type="CDD" id="cd00088">
    <property type="entry name" value="HPT"/>
    <property type="match status" value="1"/>
</dbReference>
<evidence type="ECO:0000313" key="5">
    <source>
        <dbReference type="Proteomes" id="UP001243420"/>
    </source>
</evidence>
<dbReference type="Pfam" id="PF01627">
    <property type="entry name" value="Hpt"/>
    <property type="match status" value="1"/>
</dbReference>
<feature type="modified residue" description="Phosphohistidine" evidence="2">
    <location>
        <position position="47"/>
    </location>
</feature>
<name>A0ABY8LAX7_9RHOB</name>
<organism evidence="4 5">
    <name type="scientific">Jannaschia ovalis</name>
    <dbReference type="NCBI Taxonomy" id="3038773"/>
    <lineage>
        <taxon>Bacteria</taxon>
        <taxon>Pseudomonadati</taxon>
        <taxon>Pseudomonadota</taxon>
        <taxon>Alphaproteobacteria</taxon>
        <taxon>Rhodobacterales</taxon>
        <taxon>Roseobacteraceae</taxon>
        <taxon>Jannaschia</taxon>
    </lineage>
</organism>
<dbReference type="Proteomes" id="UP001243420">
    <property type="component" value="Chromosome"/>
</dbReference>
<evidence type="ECO:0000256" key="2">
    <source>
        <dbReference type="PROSITE-ProRule" id="PRU00110"/>
    </source>
</evidence>
<feature type="domain" description="HPt" evidence="3">
    <location>
        <begin position="8"/>
        <end position="112"/>
    </location>
</feature>
<keyword evidence="5" id="KW-1185">Reference proteome</keyword>
<dbReference type="Gene3D" id="1.20.120.160">
    <property type="entry name" value="HPT domain"/>
    <property type="match status" value="1"/>
</dbReference>
<sequence>MNRQIIELVERHCDTLRVEFAAVEDAFAELGRGAETGALDRLVAATHKIKGSSGTLGFAEISARAARYEHALRDAVAAAPFGSDPHAFRALHDGLARAVAEIHPAQSTLHARFSQTGTG</sequence>
<dbReference type="InterPro" id="IPR008207">
    <property type="entry name" value="Sig_transdc_His_kin_Hpt_dom"/>
</dbReference>
<reference evidence="4 5" key="1">
    <citation type="submission" date="2023-04" db="EMBL/GenBank/DDBJ databases">
        <title>Jannaschia ovalis sp. nov., a marine bacterium isolated from sea tidal flat.</title>
        <authorList>
            <person name="Kwon D.Y."/>
            <person name="Kim J.-J."/>
        </authorList>
    </citation>
    <scope>NUCLEOTIDE SEQUENCE [LARGE SCALE GENOMIC DNA]</scope>
    <source>
        <strain evidence="4 5">GRR-S6-38</strain>
    </source>
</reference>
<evidence type="ECO:0000259" key="3">
    <source>
        <dbReference type="PROSITE" id="PS50894"/>
    </source>
</evidence>
<dbReference type="InterPro" id="IPR036641">
    <property type="entry name" value="HPT_dom_sf"/>
</dbReference>
<keyword evidence="1" id="KW-0902">Two-component regulatory system</keyword>
<dbReference type="SUPFAM" id="SSF47226">
    <property type="entry name" value="Histidine-containing phosphotransfer domain, HPT domain"/>
    <property type="match status" value="1"/>
</dbReference>
<accession>A0ABY8LAX7</accession>